<comment type="cofactor">
    <cofactor evidence="2">
        <name>Mg(2+)</name>
        <dbReference type="ChEBI" id="CHEBI:18420"/>
    </cofactor>
</comment>
<dbReference type="RefSeq" id="WP_207671615.1">
    <property type="nucleotide sequence ID" value="NZ_JAFREM010000002.1"/>
</dbReference>
<name>A0ABS3L4X9_9ENTE</name>
<evidence type="ECO:0000256" key="6">
    <source>
        <dbReference type="ARBA" id="ARBA00022723"/>
    </source>
</evidence>
<dbReference type="InterPro" id="IPR029056">
    <property type="entry name" value="Ribokinase-like"/>
</dbReference>
<organism evidence="12 13">
    <name type="scientific">Candidatus Enterococcus moelleringii</name>
    <dbReference type="NCBI Taxonomy" id="2815325"/>
    <lineage>
        <taxon>Bacteria</taxon>
        <taxon>Bacillati</taxon>
        <taxon>Bacillota</taxon>
        <taxon>Bacilli</taxon>
        <taxon>Lactobacillales</taxon>
        <taxon>Enterococcaceae</taxon>
        <taxon>Enterococcus</taxon>
    </lineage>
</organism>
<evidence type="ECO:0000256" key="8">
    <source>
        <dbReference type="ARBA" id="ARBA00022777"/>
    </source>
</evidence>
<comment type="caution">
    <text evidence="12">The sequence shown here is derived from an EMBL/GenBank/DDBJ whole genome shotgun (WGS) entry which is preliminary data.</text>
</comment>
<proteinExistence type="predicted"/>
<dbReference type="SUPFAM" id="SSF53613">
    <property type="entry name" value="Ribokinase-like"/>
    <property type="match status" value="1"/>
</dbReference>
<evidence type="ECO:0000256" key="9">
    <source>
        <dbReference type="ARBA" id="ARBA00022840"/>
    </source>
</evidence>
<protein>
    <recommendedName>
        <fullName evidence="4">hydroxyethylthiazole kinase</fullName>
        <ecNumber evidence="4">2.7.1.50</ecNumber>
    </recommendedName>
</protein>
<evidence type="ECO:0000256" key="4">
    <source>
        <dbReference type="ARBA" id="ARBA00012129"/>
    </source>
</evidence>
<evidence type="ECO:0000313" key="12">
    <source>
        <dbReference type="EMBL" id="MBO1304673.1"/>
    </source>
</evidence>
<keyword evidence="13" id="KW-1185">Reference proteome</keyword>
<evidence type="ECO:0000256" key="5">
    <source>
        <dbReference type="ARBA" id="ARBA00022679"/>
    </source>
</evidence>
<dbReference type="PIRSF" id="PIRSF000513">
    <property type="entry name" value="Thz_kinase"/>
    <property type="match status" value="1"/>
</dbReference>
<keyword evidence="6" id="KW-0479">Metal-binding</keyword>
<gene>
    <name evidence="12" type="ORF">JZO70_00760</name>
</gene>
<dbReference type="InterPro" id="IPR000417">
    <property type="entry name" value="Hyethyz_kinase"/>
</dbReference>
<keyword evidence="11" id="KW-0784">Thiamine biosynthesis</keyword>
<keyword evidence="7" id="KW-0547">Nucleotide-binding</keyword>
<dbReference type="Pfam" id="PF02110">
    <property type="entry name" value="HK"/>
    <property type="match status" value="1"/>
</dbReference>
<dbReference type="EC" id="2.7.1.50" evidence="4"/>
<evidence type="ECO:0000256" key="10">
    <source>
        <dbReference type="ARBA" id="ARBA00022842"/>
    </source>
</evidence>
<evidence type="ECO:0000256" key="2">
    <source>
        <dbReference type="ARBA" id="ARBA00001946"/>
    </source>
</evidence>
<keyword evidence="8 12" id="KW-0418">Kinase</keyword>
<evidence type="ECO:0000256" key="7">
    <source>
        <dbReference type="ARBA" id="ARBA00022741"/>
    </source>
</evidence>
<dbReference type="PRINTS" id="PR01099">
    <property type="entry name" value="HYETHTZKNASE"/>
</dbReference>
<evidence type="ECO:0000313" key="13">
    <source>
        <dbReference type="Proteomes" id="UP000664601"/>
    </source>
</evidence>
<evidence type="ECO:0000256" key="3">
    <source>
        <dbReference type="ARBA" id="ARBA00004868"/>
    </source>
</evidence>
<accession>A0ABS3L4X9</accession>
<comment type="pathway">
    <text evidence="3">Cofactor biosynthesis; thiamine diphosphate biosynthesis; 4-methyl-5-(2-phosphoethyl)-thiazole from 5-(2-hydroxyethyl)-4-methylthiazole: step 1/1.</text>
</comment>
<sequence>MSKLSAAVKDVFPLSTSPLVQCITNEITCESMANSLLYIDAKPVMADDAREFPAFFQQTDSLLLNLGRISPQREANIFEASRFAKMHHKPTVIDVVGLAASPLRQEMALQLMKQPPQVVKGNISEMRALCQLESHGRGVDGSSLDQSEEALTELTAALKILAADYPDTTFLATGAVDVVVNQTEACLLENGVDELDCFTGTGDIVGAMIAALLGVGLEPFPAIIAAVSYFNCCGEKAKELVPEGLADFRQATLNQLSLLMKTDWEKQVKGKMV</sequence>
<keyword evidence="10" id="KW-0460">Magnesium</keyword>
<evidence type="ECO:0000256" key="1">
    <source>
        <dbReference type="ARBA" id="ARBA00001771"/>
    </source>
</evidence>
<dbReference type="EMBL" id="JAFREM010000002">
    <property type="protein sequence ID" value="MBO1304673.1"/>
    <property type="molecule type" value="Genomic_DNA"/>
</dbReference>
<comment type="catalytic activity">
    <reaction evidence="1">
        <text>5-(2-hydroxyethyl)-4-methylthiazole + ATP = 4-methyl-5-(2-phosphooxyethyl)-thiazole + ADP + H(+)</text>
        <dbReference type="Rhea" id="RHEA:24212"/>
        <dbReference type="ChEBI" id="CHEBI:15378"/>
        <dbReference type="ChEBI" id="CHEBI:17957"/>
        <dbReference type="ChEBI" id="CHEBI:30616"/>
        <dbReference type="ChEBI" id="CHEBI:58296"/>
        <dbReference type="ChEBI" id="CHEBI:456216"/>
        <dbReference type="EC" id="2.7.1.50"/>
    </reaction>
</comment>
<dbReference type="GO" id="GO:0016301">
    <property type="term" value="F:kinase activity"/>
    <property type="evidence" value="ECO:0007669"/>
    <property type="project" value="UniProtKB-KW"/>
</dbReference>
<reference evidence="12 13" key="1">
    <citation type="submission" date="2021-03" db="EMBL/GenBank/DDBJ databases">
        <title>Enterococcal diversity collection.</title>
        <authorList>
            <person name="Gilmore M.S."/>
            <person name="Schwartzman J."/>
            <person name="Van Tyne D."/>
            <person name="Martin M."/>
            <person name="Earl A.M."/>
            <person name="Manson A.L."/>
            <person name="Straub T."/>
            <person name="Salamzade R."/>
            <person name="Saavedra J."/>
            <person name="Lebreton F."/>
            <person name="Prichula J."/>
            <person name="Schaufler K."/>
            <person name="Gaca A."/>
            <person name="Sgardioli B."/>
            <person name="Wagenaar J."/>
            <person name="Strong T."/>
        </authorList>
    </citation>
    <scope>NUCLEOTIDE SEQUENCE [LARGE SCALE GENOMIC DNA]</scope>
    <source>
        <strain evidence="12 13">669A</strain>
    </source>
</reference>
<dbReference type="Proteomes" id="UP000664601">
    <property type="component" value="Unassembled WGS sequence"/>
</dbReference>
<keyword evidence="5" id="KW-0808">Transferase</keyword>
<dbReference type="CDD" id="cd01170">
    <property type="entry name" value="THZ_kinase"/>
    <property type="match status" value="1"/>
</dbReference>
<evidence type="ECO:0000256" key="11">
    <source>
        <dbReference type="ARBA" id="ARBA00022977"/>
    </source>
</evidence>
<keyword evidence="9" id="KW-0067">ATP-binding</keyword>
<dbReference type="Gene3D" id="3.40.1190.20">
    <property type="match status" value="1"/>
</dbReference>